<keyword evidence="10" id="KW-1185">Reference proteome</keyword>
<dbReference type="GO" id="GO:0004518">
    <property type="term" value="F:nuclease activity"/>
    <property type="evidence" value="ECO:0007669"/>
    <property type="project" value="UniProtKB-KW"/>
</dbReference>
<accession>A0AAN9V514</accession>
<keyword evidence="7" id="KW-0539">Nucleus</keyword>
<name>A0AAN9V514_9ORTH</name>
<dbReference type="PANTHER" id="PTHR22930:SF289">
    <property type="entry name" value="DDE TNP4 DOMAIN-CONTAINING PROTEIN-RELATED"/>
    <property type="match status" value="1"/>
</dbReference>
<reference evidence="9 10" key="1">
    <citation type="submission" date="2024-03" db="EMBL/GenBank/DDBJ databases">
        <title>The genome assembly and annotation of the cricket Gryllus longicercus Weissman &amp; Gray.</title>
        <authorList>
            <person name="Szrajer S."/>
            <person name="Gray D."/>
            <person name="Ylla G."/>
        </authorList>
    </citation>
    <scope>NUCLEOTIDE SEQUENCE [LARGE SCALE GENOMIC DNA]</scope>
    <source>
        <strain evidence="9">DAG 2021-001</strain>
        <tissue evidence="9">Whole body minus gut</tissue>
    </source>
</reference>
<comment type="caution">
    <text evidence="9">The sequence shown here is derived from an EMBL/GenBank/DDBJ whole genome shotgun (WGS) entry which is preliminary data.</text>
</comment>
<evidence type="ECO:0000256" key="5">
    <source>
        <dbReference type="ARBA" id="ARBA00022723"/>
    </source>
</evidence>
<dbReference type="InterPro" id="IPR027806">
    <property type="entry name" value="HARBI1_dom"/>
</dbReference>
<dbReference type="Proteomes" id="UP001378592">
    <property type="component" value="Unassembled WGS sequence"/>
</dbReference>
<sequence length="350" mass="40052">MSIRDIESVEEVVFMDEIFDCEQPRRKQKSYRARVSPLEMYSDAEFRRKYRFSKEGAVKLIDLFGAQLKSDGRGGKLSPELQILTALRCWGRNEVQDDSADLHGISQQSITNVCRRVALSIVETRQMYIRMPANLDEEVQKINMFSNICGFKSVVGCIDCTHIRIPHVPGNEGHCYINRKNFPSLNVQVVCDASLKIMAIVARWYGSAHDSRIFNESALKLKFEGGQFHGRLLGDSGYACTPYLFTPVLRPRSRKEVRYNAMHVRTRNSVERCFGVLKSRFRCLQTGFRNSLENIKLYIVALAILHNIAIIFNEEEFPVEEEVVEEQELQPIQAVGRGAAVRAAFIEENF</sequence>
<evidence type="ECO:0000256" key="3">
    <source>
        <dbReference type="ARBA" id="ARBA00006958"/>
    </source>
</evidence>
<dbReference type="Pfam" id="PF13359">
    <property type="entry name" value="DDE_Tnp_4"/>
    <property type="match status" value="1"/>
</dbReference>
<comment type="cofactor">
    <cofactor evidence="1">
        <name>a divalent metal cation</name>
        <dbReference type="ChEBI" id="CHEBI:60240"/>
    </cofactor>
</comment>
<gene>
    <name evidence="9" type="ORF">R5R35_005378</name>
</gene>
<evidence type="ECO:0000256" key="1">
    <source>
        <dbReference type="ARBA" id="ARBA00001968"/>
    </source>
</evidence>
<dbReference type="EMBL" id="JAZDUA010000755">
    <property type="protein sequence ID" value="KAK7789449.1"/>
    <property type="molecule type" value="Genomic_DNA"/>
</dbReference>
<comment type="similarity">
    <text evidence="3">Belongs to the HARBI1 family.</text>
</comment>
<keyword evidence="4" id="KW-0540">Nuclease</keyword>
<dbReference type="GO" id="GO:0016787">
    <property type="term" value="F:hydrolase activity"/>
    <property type="evidence" value="ECO:0007669"/>
    <property type="project" value="UniProtKB-KW"/>
</dbReference>
<dbReference type="AlphaFoldDB" id="A0AAN9V514"/>
<proteinExistence type="inferred from homology"/>
<organism evidence="9 10">
    <name type="scientific">Gryllus longicercus</name>
    <dbReference type="NCBI Taxonomy" id="2509291"/>
    <lineage>
        <taxon>Eukaryota</taxon>
        <taxon>Metazoa</taxon>
        <taxon>Ecdysozoa</taxon>
        <taxon>Arthropoda</taxon>
        <taxon>Hexapoda</taxon>
        <taxon>Insecta</taxon>
        <taxon>Pterygota</taxon>
        <taxon>Neoptera</taxon>
        <taxon>Polyneoptera</taxon>
        <taxon>Orthoptera</taxon>
        <taxon>Ensifera</taxon>
        <taxon>Gryllidea</taxon>
        <taxon>Grylloidea</taxon>
        <taxon>Gryllidae</taxon>
        <taxon>Gryllinae</taxon>
        <taxon>Gryllus</taxon>
    </lineage>
</organism>
<evidence type="ECO:0000313" key="10">
    <source>
        <dbReference type="Proteomes" id="UP001378592"/>
    </source>
</evidence>
<evidence type="ECO:0000256" key="6">
    <source>
        <dbReference type="ARBA" id="ARBA00022801"/>
    </source>
</evidence>
<protein>
    <recommendedName>
        <fullName evidence="8">DDE Tnp4 domain-containing protein</fullName>
    </recommendedName>
</protein>
<evidence type="ECO:0000256" key="7">
    <source>
        <dbReference type="ARBA" id="ARBA00023242"/>
    </source>
</evidence>
<dbReference type="GO" id="GO:0005634">
    <property type="term" value="C:nucleus"/>
    <property type="evidence" value="ECO:0007669"/>
    <property type="project" value="UniProtKB-SubCell"/>
</dbReference>
<keyword evidence="6" id="KW-0378">Hydrolase</keyword>
<dbReference type="PANTHER" id="PTHR22930">
    <property type="match status" value="1"/>
</dbReference>
<dbReference type="InterPro" id="IPR045249">
    <property type="entry name" value="HARBI1-like"/>
</dbReference>
<evidence type="ECO:0000259" key="8">
    <source>
        <dbReference type="Pfam" id="PF13359"/>
    </source>
</evidence>
<dbReference type="GO" id="GO:0046872">
    <property type="term" value="F:metal ion binding"/>
    <property type="evidence" value="ECO:0007669"/>
    <property type="project" value="UniProtKB-KW"/>
</dbReference>
<evidence type="ECO:0000256" key="2">
    <source>
        <dbReference type="ARBA" id="ARBA00004123"/>
    </source>
</evidence>
<comment type="subcellular location">
    <subcellularLocation>
        <location evidence="2">Nucleus</location>
    </subcellularLocation>
</comment>
<evidence type="ECO:0000256" key="4">
    <source>
        <dbReference type="ARBA" id="ARBA00022722"/>
    </source>
</evidence>
<feature type="domain" description="DDE Tnp4" evidence="8">
    <location>
        <begin position="158"/>
        <end position="307"/>
    </location>
</feature>
<evidence type="ECO:0000313" key="9">
    <source>
        <dbReference type="EMBL" id="KAK7789449.1"/>
    </source>
</evidence>
<keyword evidence="5" id="KW-0479">Metal-binding</keyword>